<sequence>MAGVLCGWLNGEVRLSRSLVPGSFAEEFSNGYLFGELLHKYGLQDDFNKFSQSRVASAKLNNFSLLEPTLHLLGVQFNENVAQDIMTGQHGAATKLLYELYIALEKKRKTKLTAVAMEAMRPTGPAKLKSIGSVLYQERLKSLTPRQADLQLQQVSEHFEMKSKAMEDKIARIHISEQQKVQKLREEQRAQDIEKHRIGRRRQNEIMAKIQAAIIQVPKPRPNYTIKAIEAQKLLKKKREAEDTYKEINKFEKSIKLKVPTPETTAQTATELLNVYSDDEYIRKIQKRLEEDTFAREQREKRRRKMLVEQLIAHEAQEEAYREEQLIHRLMRQSQQERRIAVQLMHVRHEKEVLRQNRIYREKQYEDRRLKEFQKALDSEAALAKQEKIDCEEQTIKERERHEKIAVGRAQARYKKHYSICWEVINQIIDLSTKVGEYRILTNNKIPMKLMRDWKEFFFSEKPIYEQASIHPLPNEPSPEQLVELNKMNLLDEKDYGEYKSMTGEWCPTEDNSENKPPHNNNILGHVLRRLMEIFYPPKPKSSLPVFPSFPIKGCILGKLFSGKTTCVKFLEKVCNIQVLSIDTLVQEAIQAFLKNEMKSEHSLISQEAESSVKQNEVSIFINFRFGYDREKRCHEYSEHLNLTCSSNCTLPQLSVRAQLGAASQKLLKKGKSIPDELLVAILLEAINQTPPEMGWILDGFPMTINQAKLFEKGYIGVDPDEAEAEDMNPGKLSLVTDPRAPNKPPVSLPAFDVSVLLDISDTTVLKRMASLKCKFPTTLYKDNNQNSDAEILEEKIDLVRDQVLHRISGFLDTWPKLENWFSVHQNILVKVNAETEESLVCKAVKEILMGEIAKKQNRSKLFCSAQEKLPGKKPLPVTSQDLVPSVPVTPPPIEPGSDEWIYVDEPLPKEIPDFLVPYWENIENAYVSTIKVILRCLRDEQHSIIYYLAGIRKNFQDYLKRPDLKQEFVSQWQSDFNSIADDLREDEETKAELHQRVTDLRDVLWDICDKRREEAEQECTDIMSDGWLLDHKGIAINHFFSLMQVEVDRFQDTKRLLHDYYKAMEGKIPTDDSQNFTRLPLLDIIDIEIPLVSVKLHLQETNITKSKNRGILLKSIKDENSSENVAATFGKDENLISDTWQTAVTAVSDMCLCADTQLPSKSKDCEWDYFSAGLPSNVPVVEVSPVPLTSEELKKQELTLKIQQEYFAALKHEEEATKSRLDLIKEKALAYIEELTVKSEEAYKDMEKWLGARFLAEMSSVEKLIEIGRHHIECSSKIQYEMTLEETDFFLSSDVKVIPDPVPPPHVPQVETSDSGTLTISQLNTFHKQFLQVAPKGFIYKKVFIDIFIEVINLNLGTNYLPDAWMNLTLPDLQNLTSAFTVNSELIDWRRFLLAAAQPWPVPSLTQLLKTLNIFKSVDVAGSGLVTQECYMQVGLWFTGNEDLNSTKDCTEPLPFDRLGCLIKFFFSLFADTRKDPALLNYIEMLLYFAAHSDPVEGVYRALSIAAGTHIHRKEESSLVCGVKYLSKILEDSNDALKNEEPLIKDENEVLKYTDEGKISLATLLKVFRDGASTDEDNHRFSSLEKEEGLVPYIHFIKIYKKLGTEDLTPIPVELLLKHPFIQDLINRYQEYKLIVKIFLTHIQHTASSP</sequence>
<dbReference type="InterPro" id="IPR010441">
    <property type="entry name" value="CH_2"/>
</dbReference>
<reference evidence="2" key="2">
    <citation type="submission" date="2025-09" db="UniProtKB">
        <authorList>
            <consortium name="Ensembl"/>
        </authorList>
    </citation>
    <scope>IDENTIFICATION</scope>
</reference>
<dbReference type="InterPro" id="IPR036872">
    <property type="entry name" value="CH_dom_sf"/>
</dbReference>
<protein>
    <submittedName>
        <fullName evidence="2">Sperm flagellar 2</fullName>
    </submittedName>
</protein>
<dbReference type="Pfam" id="PF22946">
    <property type="entry name" value="SPEF2_D5"/>
    <property type="match status" value="1"/>
</dbReference>
<feature type="domain" description="Calponin-homology (CH)" evidence="1">
    <location>
        <begin position="1"/>
        <end position="105"/>
    </location>
</feature>
<dbReference type="Proteomes" id="UP000694549">
    <property type="component" value="Unplaced"/>
</dbReference>
<evidence type="ECO:0000313" key="3">
    <source>
        <dbReference type="Proteomes" id="UP000694549"/>
    </source>
</evidence>
<dbReference type="PANTHER" id="PTHR14919">
    <property type="entry name" value="KPL2-RELATED"/>
    <property type="match status" value="1"/>
</dbReference>
<dbReference type="Pfam" id="PF00406">
    <property type="entry name" value="ADK"/>
    <property type="match status" value="1"/>
</dbReference>
<dbReference type="InterPro" id="IPR054517">
    <property type="entry name" value="SPEF2_D5"/>
</dbReference>
<dbReference type="InterPro" id="IPR056199">
    <property type="entry name" value="SPEF2_C"/>
</dbReference>
<dbReference type="SUPFAM" id="SSF52540">
    <property type="entry name" value="P-loop containing nucleoside triphosphate hydrolases"/>
    <property type="match status" value="1"/>
</dbReference>
<reference evidence="2" key="1">
    <citation type="submission" date="2025-08" db="UniProtKB">
        <authorList>
            <consortium name="Ensembl"/>
        </authorList>
    </citation>
    <scope>IDENTIFICATION</scope>
</reference>
<accession>A0A8B9VR71</accession>
<keyword evidence="3" id="KW-1185">Reference proteome</keyword>
<name>A0A8B9VR71_9AVES</name>
<dbReference type="InterPro" id="IPR001715">
    <property type="entry name" value="CH_dom"/>
</dbReference>
<dbReference type="InterPro" id="IPR027417">
    <property type="entry name" value="P-loop_NTPase"/>
</dbReference>
<dbReference type="PROSITE" id="PS50021">
    <property type="entry name" value="CH"/>
    <property type="match status" value="1"/>
</dbReference>
<organism evidence="2 3">
    <name type="scientific">Anas zonorhyncha</name>
    <name type="common">Eastern spot-billed duck</name>
    <dbReference type="NCBI Taxonomy" id="75864"/>
    <lineage>
        <taxon>Eukaryota</taxon>
        <taxon>Metazoa</taxon>
        <taxon>Chordata</taxon>
        <taxon>Craniata</taxon>
        <taxon>Vertebrata</taxon>
        <taxon>Euteleostomi</taxon>
        <taxon>Archelosauria</taxon>
        <taxon>Archosauria</taxon>
        <taxon>Dinosauria</taxon>
        <taxon>Saurischia</taxon>
        <taxon>Theropoda</taxon>
        <taxon>Coelurosauria</taxon>
        <taxon>Aves</taxon>
        <taxon>Neognathae</taxon>
        <taxon>Galloanserae</taxon>
        <taxon>Anseriformes</taxon>
        <taxon>Anatidae</taxon>
        <taxon>Anatinae</taxon>
        <taxon>Anas</taxon>
    </lineage>
</organism>
<dbReference type="GO" id="GO:0002177">
    <property type="term" value="C:manchette"/>
    <property type="evidence" value="ECO:0007669"/>
    <property type="project" value="TreeGrafter"/>
</dbReference>
<dbReference type="PANTHER" id="PTHR14919:SF0">
    <property type="entry name" value="SPERM FLAGELLAR PROTEIN 2"/>
    <property type="match status" value="1"/>
</dbReference>
<dbReference type="GO" id="GO:0007288">
    <property type="term" value="P:sperm axoneme assembly"/>
    <property type="evidence" value="ECO:0007669"/>
    <property type="project" value="TreeGrafter"/>
</dbReference>
<dbReference type="Gene3D" id="1.10.418.10">
    <property type="entry name" value="Calponin-like domain"/>
    <property type="match status" value="1"/>
</dbReference>
<dbReference type="Gene3D" id="3.40.50.300">
    <property type="entry name" value="P-loop containing nucleotide triphosphate hydrolases"/>
    <property type="match status" value="1"/>
</dbReference>
<proteinExistence type="predicted"/>
<dbReference type="InterPro" id="IPR052634">
    <property type="entry name" value="Sperm_flagellar-bone_growth"/>
</dbReference>
<dbReference type="Pfam" id="PF06294">
    <property type="entry name" value="CH_2"/>
    <property type="match status" value="1"/>
</dbReference>
<evidence type="ECO:0000313" key="2">
    <source>
        <dbReference type="Ensembl" id="ENSAZOP00000026059.1"/>
    </source>
</evidence>
<evidence type="ECO:0000259" key="1">
    <source>
        <dbReference type="PROSITE" id="PS50021"/>
    </source>
</evidence>
<dbReference type="Ensembl" id="ENSAZOT00000027952.1">
    <property type="protein sequence ID" value="ENSAZOP00000026059.1"/>
    <property type="gene ID" value="ENSAZOG00000011573.1"/>
</dbReference>
<dbReference type="GO" id="GO:0005737">
    <property type="term" value="C:cytoplasm"/>
    <property type="evidence" value="ECO:0007669"/>
    <property type="project" value="UniProtKB-ARBA"/>
</dbReference>
<dbReference type="Pfam" id="PF24082">
    <property type="entry name" value="SPEF2_C"/>
    <property type="match status" value="1"/>
</dbReference>
<dbReference type="GO" id="GO:0097225">
    <property type="term" value="C:sperm midpiece"/>
    <property type="evidence" value="ECO:0007669"/>
    <property type="project" value="TreeGrafter"/>
</dbReference>